<reference evidence="1 2" key="1">
    <citation type="journal article" date="2023" name="Plants (Basel)">
        <title>Bridging the Gap: Combining Genomics and Transcriptomics Approaches to Understand Stylosanthes scabra, an Orphan Legume from the Brazilian Caatinga.</title>
        <authorList>
            <person name="Ferreira-Neto J.R.C."/>
            <person name="da Silva M.D."/>
            <person name="Binneck E."/>
            <person name="de Melo N.F."/>
            <person name="da Silva R.H."/>
            <person name="de Melo A.L.T.M."/>
            <person name="Pandolfi V."/>
            <person name="Bustamante F.O."/>
            <person name="Brasileiro-Vidal A.C."/>
            <person name="Benko-Iseppon A.M."/>
        </authorList>
    </citation>
    <scope>NUCLEOTIDE SEQUENCE [LARGE SCALE GENOMIC DNA]</scope>
    <source>
        <tissue evidence="1">Leaves</tissue>
    </source>
</reference>
<comment type="caution">
    <text evidence="1">The sequence shown here is derived from an EMBL/GenBank/DDBJ whole genome shotgun (WGS) entry which is preliminary data.</text>
</comment>
<sequence length="389" mass="42201">MEQIGNVDGYFSVYLPYAKKLGWNDSAILKNFLLGLETYIHKDIIFDDPQNLWDAYCLAKFYEEKWRNPFSEMSKPQLSSQIKIQKNSSEKFSEISSATSTDALAIPAQQSKQLQSRIENLESSNPENKSNLPALVSSIHQLQRFLPDAATAIDDWNASCNDYGAEDDTVAKGNVDSTEVDVGSADLTNGSSDVVGAFAEGMWTAPSRTTVAKVADGDIRARRLRRFVSLTPPPLLAAVLPWNRDDKKRLEGDRDRRAVLIPSCELARRGGSHIDSFAATIGGLAATAGGWPVGATRNKARHTEGILEGKELLSTVIDAGTAGRGGNHSALWTVDGWASVFDRATAALAMTQRGVGVGGGSSRGVPFLFRNKIGKEKLNPDLELGLKIC</sequence>
<proteinExistence type="predicted"/>
<evidence type="ECO:0000313" key="1">
    <source>
        <dbReference type="EMBL" id="MED6124032.1"/>
    </source>
</evidence>
<dbReference type="Proteomes" id="UP001341840">
    <property type="component" value="Unassembled WGS sequence"/>
</dbReference>
<protein>
    <submittedName>
        <fullName evidence="1">Uncharacterized protein</fullName>
    </submittedName>
</protein>
<gene>
    <name evidence="1" type="ORF">PIB30_055152</name>
</gene>
<evidence type="ECO:0000313" key="2">
    <source>
        <dbReference type="Proteomes" id="UP001341840"/>
    </source>
</evidence>
<organism evidence="1 2">
    <name type="scientific">Stylosanthes scabra</name>
    <dbReference type="NCBI Taxonomy" id="79078"/>
    <lineage>
        <taxon>Eukaryota</taxon>
        <taxon>Viridiplantae</taxon>
        <taxon>Streptophyta</taxon>
        <taxon>Embryophyta</taxon>
        <taxon>Tracheophyta</taxon>
        <taxon>Spermatophyta</taxon>
        <taxon>Magnoliopsida</taxon>
        <taxon>eudicotyledons</taxon>
        <taxon>Gunneridae</taxon>
        <taxon>Pentapetalae</taxon>
        <taxon>rosids</taxon>
        <taxon>fabids</taxon>
        <taxon>Fabales</taxon>
        <taxon>Fabaceae</taxon>
        <taxon>Papilionoideae</taxon>
        <taxon>50 kb inversion clade</taxon>
        <taxon>dalbergioids sensu lato</taxon>
        <taxon>Dalbergieae</taxon>
        <taxon>Pterocarpus clade</taxon>
        <taxon>Stylosanthes</taxon>
    </lineage>
</organism>
<name>A0ABU6RJ42_9FABA</name>
<accession>A0ABU6RJ42</accession>
<keyword evidence="2" id="KW-1185">Reference proteome</keyword>
<dbReference type="EMBL" id="JASCZI010030635">
    <property type="protein sequence ID" value="MED6124032.1"/>
    <property type="molecule type" value="Genomic_DNA"/>
</dbReference>